<organism evidence="2 3">
    <name type="scientific">Tetradesmus obliquus</name>
    <name type="common">Green alga</name>
    <name type="synonym">Acutodesmus obliquus</name>
    <dbReference type="NCBI Taxonomy" id="3088"/>
    <lineage>
        <taxon>Eukaryota</taxon>
        <taxon>Viridiplantae</taxon>
        <taxon>Chlorophyta</taxon>
        <taxon>core chlorophytes</taxon>
        <taxon>Chlorophyceae</taxon>
        <taxon>CS clade</taxon>
        <taxon>Sphaeropleales</taxon>
        <taxon>Scenedesmaceae</taxon>
        <taxon>Tetradesmus</taxon>
    </lineage>
</organism>
<dbReference type="AlphaFoldDB" id="A0A383WIE6"/>
<accession>A0A383WIE6</accession>
<dbReference type="EMBL" id="FNXT01001270">
    <property type="protein sequence ID" value="SZX76919.1"/>
    <property type="molecule type" value="Genomic_DNA"/>
</dbReference>
<proteinExistence type="predicted"/>
<feature type="region of interest" description="Disordered" evidence="1">
    <location>
        <begin position="219"/>
        <end position="239"/>
    </location>
</feature>
<reference evidence="2 3" key="1">
    <citation type="submission" date="2016-10" db="EMBL/GenBank/DDBJ databases">
        <authorList>
            <person name="Cai Z."/>
        </authorList>
    </citation>
    <scope>NUCLEOTIDE SEQUENCE [LARGE SCALE GENOMIC DNA]</scope>
</reference>
<dbReference type="Proteomes" id="UP000256970">
    <property type="component" value="Unassembled WGS sequence"/>
</dbReference>
<name>A0A383WIE6_TETOB</name>
<evidence type="ECO:0000313" key="2">
    <source>
        <dbReference type="EMBL" id="SZX76919.1"/>
    </source>
</evidence>
<keyword evidence="3" id="KW-1185">Reference proteome</keyword>
<evidence type="ECO:0000256" key="1">
    <source>
        <dbReference type="SAM" id="MobiDB-lite"/>
    </source>
</evidence>
<gene>
    <name evidence="2" type="ORF">BQ4739_LOCUS17282</name>
</gene>
<protein>
    <submittedName>
        <fullName evidence="2">Uncharacterized protein</fullName>
    </submittedName>
</protein>
<sequence>MGPAQRAKQAEDAASKLGSLVRSPQVAQLLQQPLPAQPAAEQKAVLADINSNLQQLYKKLPANPNTNSETAATVQLLRGVLHQEAVRSIGVLQVWLQQQPQQLVAALQSYDLQLGTTEGAWYAGMHVMCRIAELLLDCKASRSSSSSTAGAALLVVEMTQQLLQSGVLAGWADLLQLLLKQRQQWQQQQQQQQRLSSARVAQLALQLLTGYTMLLHQQHSEHQQRQQQQQQPRQNSKQPQFRADLLPIPAFHQHQDMLQLLPGGQTNLDAASHLAATRFGQRYSRIFQAHMMTAVLETCLQLSCMQQHGSLTADRDAPALSAAAVRLVLELQLLAAAAVQRLQQPWPARGEVHPCDLLQASNMLLHRQLQAGRVVGGNSAPPEVLQLALRLVGGSSLPLEQQQQAMRLASGSSLPLEVLKEDGLQLLQALAAPLQQL</sequence>
<feature type="compositionally biased region" description="Low complexity" evidence="1">
    <location>
        <begin position="225"/>
        <end position="239"/>
    </location>
</feature>
<evidence type="ECO:0000313" key="3">
    <source>
        <dbReference type="Proteomes" id="UP000256970"/>
    </source>
</evidence>